<dbReference type="InParanoid" id="L2GUY7"/>
<dbReference type="OMA" id="NYMRFAK"/>
<dbReference type="HOGENOM" id="CLU_1448761_0_0_1"/>
<evidence type="ECO:0000313" key="2">
    <source>
        <dbReference type="EMBL" id="ELA47429.2"/>
    </source>
</evidence>
<dbReference type="GeneID" id="19878962"/>
<protein>
    <submittedName>
        <fullName evidence="2">Uncharacterized protein</fullName>
    </submittedName>
</protein>
<name>L2GUY7_VAVCU</name>
<dbReference type="OrthoDB" id="10374725at2759"/>
<keyword evidence="1" id="KW-0472">Membrane</keyword>
<dbReference type="AlphaFoldDB" id="L2GUY7"/>
<evidence type="ECO:0000313" key="3">
    <source>
        <dbReference type="Proteomes" id="UP000011081"/>
    </source>
</evidence>
<keyword evidence="1" id="KW-1133">Transmembrane helix</keyword>
<gene>
    <name evidence="2" type="ORF">VCUG_01080</name>
</gene>
<keyword evidence="1" id="KW-0812">Transmembrane</keyword>
<dbReference type="RefSeq" id="XP_008074070.1">
    <property type="nucleotide sequence ID" value="XM_008075879.1"/>
</dbReference>
<evidence type="ECO:0000256" key="1">
    <source>
        <dbReference type="SAM" id="Phobius"/>
    </source>
</evidence>
<feature type="transmembrane region" description="Helical" evidence="1">
    <location>
        <begin position="6"/>
        <end position="31"/>
    </location>
</feature>
<dbReference type="EMBL" id="GL877418">
    <property type="protein sequence ID" value="ELA47429.2"/>
    <property type="molecule type" value="Genomic_DNA"/>
</dbReference>
<sequence length="187" mass="21609">MIGIKLKWLILCFCILFFIIILPLVLLTLYFKSKHIDNAFVDAIKKAPATEPVLNHILVKDSKLYILETVEAGKMDEIDLGDVSEDCILDYDHLKLEKARESFLTSILGEFGLKIFYRKSLVIKFIRLVNYMRFAKFEKNGAVLISVKDNKLEVTAKADDKSEKHEIQFRKSDEPLLICKYITSVFK</sequence>
<keyword evidence="3" id="KW-1185">Reference proteome</keyword>
<accession>L2GUY7</accession>
<organism evidence="2 3">
    <name type="scientific">Vavraia culicis (isolate floridensis)</name>
    <name type="common">Microsporidian parasite</name>
    <dbReference type="NCBI Taxonomy" id="948595"/>
    <lineage>
        <taxon>Eukaryota</taxon>
        <taxon>Fungi</taxon>
        <taxon>Fungi incertae sedis</taxon>
        <taxon>Microsporidia</taxon>
        <taxon>Pleistophoridae</taxon>
        <taxon>Vavraia</taxon>
    </lineage>
</organism>
<proteinExistence type="predicted"/>
<dbReference type="VEuPathDB" id="MicrosporidiaDB:VCUG_01080"/>
<dbReference type="Proteomes" id="UP000011081">
    <property type="component" value="Unassembled WGS sequence"/>
</dbReference>
<reference evidence="3" key="1">
    <citation type="submission" date="2011-03" db="EMBL/GenBank/DDBJ databases">
        <title>The genome sequence of Vavraia culicis strain floridensis.</title>
        <authorList>
            <consortium name="The Broad Institute Genome Sequencing Platform"/>
            <person name="Cuomo C."/>
            <person name="Becnel J."/>
            <person name="Sanscrainte N."/>
            <person name="Young S.K."/>
            <person name="Zeng Q."/>
            <person name="Gargeya S."/>
            <person name="Fitzgerald M."/>
            <person name="Haas B."/>
            <person name="Abouelleil A."/>
            <person name="Alvarado L."/>
            <person name="Arachchi H.M."/>
            <person name="Berlin A."/>
            <person name="Chapman S.B."/>
            <person name="Gearin G."/>
            <person name="Goldberg J."/>
            <person name="Griggs A."/>
            <person name="Gujja S."/>
            <person name="Hansen M."/>
            <person name="Heiman D."/>
            <person name="Howarth C."/>
            <person name="Larimer J."/>
            <person name="Lui A."/>
            <person name="MacDonald P.J.P."/>
            <person name="McCowen C."/>
            <person name="Montmayeur A."/>
            <person name="Murphy C."/>
            <person name="Neiman D."/>
            <person name="Pearson M."/>
            <person name="Priest M."/>
            <person name="Roberts A."/>
            <person name="Saif S."/>
            <person name="Shea T."/>
            <person name="Sisk P."/>
            <person name="Stolte C."/>
            <person name="Sykes S."/>
            <person name="Wortman J."/>
            <person name="Nusbaum C."/>
            <person name="Birren B."/>
        </authorList>
    </citation>
    <scope>NUCLEOTIDE SEQUENCE [LARGE SCALE GENOMIC DNA]</scope>
    <source>
        <strain evidence="3">floridensis</strain>
    </source>
</reference>